<accession>A0ABV5DW51</accession>
<organism evidence="1 2">
    <name type="scientific">Nocardiopsis alba</name>
    <dbReference type="NCBI Taxonomy" id="53437"/>
    <lineage>
        <taxon>Bacteria</taxon>
        <taxon>Bacillati</taxon>
        <taxon>Actinomycetota</taxon>
        <taxon>Actinomycetes</taxon>
        <taxon>Streptosporangiales</taxon>
        <taxon>Nocardiopsidaceae</taxon>
        <taxon>Nocardiopsis</taxon>
    </lineage>
</organism>
<dbReference type="RefSeq" id="WP_357229382.1">
    <property type="nucleotide sequence ID" value="NZ_JAYMRS010000004.1"/>
</dbReference>
<comment type="caution">
    <text evidence="1">The sequence shown here is derived from an EMBL/GenBank/DDBJ whole genome shotgun (WGS) entry which is preliminary data.</text>
</comment>
<sequence>MATPREVSMVLFLNGPVQNGDFTFHDAPGKAVGIRLASTLNEIQGHTAAPHLWNTVTLSGDIRHRSQRRASSPLSRVAFEHTRLMGKYGAVPPPSSVITDADSEVGALALTMIEEQLTDGSLRIGDATLQECSDCGHTVGLGAKRCTSCASGRLRTRTSRNLIKENVPEGSLLPPELLHMSNRRRPRHLEAICRDVPRRLLLSRARTHGIHLDDIGLRGLVLDPRVGIHVTVLFAARREGSETALMTVTPNALAHIAAYGESFTARRGLRLRYVLHGRVPYDALPELRRTYEFHRANDQDRRSFENRFLPLLSWHGKSRIHAGRLPALLKYFLKVTRADRHERDDELLGHVRDAIACGDSQWVMDKRLLAVALRSGPSQRGERPVVPHV</sequence>
<proteinExistence type="predicted"/>
<dbReference type="Proteomes" id="UP001585053">
    <property type="component" value="Unassembled WGS sequence"/>
</dbReference>
<evidence type="ECO:0000313" key="2">
    <source>
        <dbReference type="Proteomes" id="UP001585053"/>
    </source>
</evidence>
<dbReference type="EMBL" id="JAYMRS010000004">
    <property type="protein sequence ID" value="MFB8768815.1"/>
    <property type="molecule type" value="Genomic_DNA"/>
</dbReference>
<gene>
    <name evidence="1" type="ORF">VSQ78_13980</name>
</gene>
<name>A0ABV5DW51_9ACTN</name>
<reference evidence="1 2" key="1">
    <citation type="submission" date="2024-01" db="EMBL/GenBank/DDBJ databases">
        <title>Genome mining of biosynthetic gene clusters to explore secondary metabolites of Streptomyces sp.</title>
        <authorList>
            <person name="Baig A."/>
            <person name="Ajitkumar Shintre N."/>
            <person name="Kumar H."/>
            <person name="Anbarasu A."/>
            <person name="Ramaiah S."/>
        </authorList>
    </citation>
    <scope>NUCLEOTIDE SEQUENCE [LARGE SCALE GENOMIC DNA]</scope>
    <source>
        <strain evidence="1 2">A01</strain>
    </source>
</reference>
<keyword evidence="2" id="KW-1185">Reference proteome</keyword>
<protein>
    <submittedName>
        <fullName evidence="1">Uncharacterized protein</fullName>
    </submittedName>
</protein>
<evidence type="ECO:0000313" key="1">
    <source>
        <dbReference type="EMBL" id="MFB8768815.1"/>
    </source>
</evidence>